<dbReference type="PROSITE" id="PS50011">
    <property type="entry name" value="PROTEIN_KINASE_DOM"/>
    <property type="match status" value="1"/>
</dbReference>
<dbReference type="EMBL" id="JAHRHJ020000010">
    <property type="protein sequence ID" value="KAH9296749.1"/>
    <property type="molecule type" value="Genomic_DNA"/>
</dbReference>
<evidence type="ECO:0000259" key="1">
    <source>
        <dbReference type="PROSITE" id="PS50011"/>
    </source>
</evidence>
<proteinExistence type="predicted"/>
<feature type="domain" description="Protein kinase" evidence="1">
    <location>
        <begin position="65"/>
        <end position="335"/>
    </location>
</feature>
<protein>
    <recommendedName>
        <fullName evidence="1">Protein kinase domain-containing protein</fullName>
    </recommendedName>
</protein>
<dbReference type="InterPro" id="IPR046959">
    <property type="entry name" value="PRK1-6/SRF4-like"/>
</dbReference>
<evidence type="ECO:0000313" key="2">
    <source>
        <dbReference type="EMBL" id="KAH9296749.1"/>
    </source>
</evidence>
<dbReference type="InterPro" id="IPR011009">
    <property type="entry name" value="Kinase-like_dom_sf"/>
</dbReference>
<feature type="non-terminal residue" evidence="2">
    <location>
        <position position="375"/>
    </location>
</feature>
<dbReference type="InterPro" id="IPR000719">
    <property type="entry name" value="Prot_kinase_dom"/>
</dbReference>
<dbReference type="Proteomes" id="UP000824469">
    <property type="component" value="Unassembled WGS sequence"/>
</dbReference>
<organism evidence="2 3">
    <name type="scientific">Taxus chinensis</name>
    <name type="common">Chinese yew</name>
    <name type="synonym">Taxus wallichiana var. chinensis</name>
    <dbReference type="NCBI Taxonomy" id="29808"/>
    <lineage>
        <taxon>Eukaryota</taxon>
        <taxon>Viridiplantae</taxon>
        <taxon>Streptophyta</taxon>
        <taxon>Embryophyta</taxon>
        <taxon>Tracheophyta</taxon>
        <taxon>Spermatophyta</taxon>
        <taxon>Pinopsida</taxon>
        <taxon>Pinidae</taxon>
        <taxon>Conifers II</taxon>
        <taxon>Cupressales</taxon>
        <taxon>Taxaceae</taxon>
        <taxon>Taxus</taxon>
    </lineage>
</organism>
<dbReference type="SUPFAM" id="SSF56112">
    <property type="entry name" value="Protein kinase-like (PK-like)"/>
    <property type="match status" value="1"/>
</dbReference>
<accession>A0AA38CFC9</accession>
<sequence length="375" mass="41881">MVIYYCSRREKQKEIKGQIDVFESFPVEKSEDVGIPVPNNQTAELIFYDETAAQRFQDVQSLIESATWIKLGRGTAGPLFKWVLKEGGGAIVAARKLENITASREELANRLIMLKNIAHRNLLPLRCGFYCGEIPYLVYDYLCLGSVEDLLMHEGDARFTPLNWAIRACVSLGTARGIAAIHRSSEELVCGVIKSSNVLLKSDMRACLCGYELPYLAHSATIVGRNPGAVAPELLHTNAPVFSHKSDVYSFGVFLLELVTGRRPRTCAPGGRVMMDLRDFVRLSAGTEIFDPAVDRDGSIEEEMKRMVAIAEECLCDIPEERPTMKQVVGKIKLLRGDGLLRRNSTPEFEQVEDAFHKDLVWPDNKDLASDNIEL</sequence>
<dbReference type="AlphaFoldDB" id="A0AA38CFC9"/>
<dbReference type="InterPro" id="IPR001245">
    <property type="entry name" value="Ser-Thr/Tyr_kinase_cat_dom"/>
</dbReference>
<evidence type="ECO:0000313" key="3">
    <source>
        <dbReference type="Proteomes" id="UP000824469"/>
    </source>
</evidence>
<dbReference type="PANTHER" id="PTHR48007">
    <property type="entry name" value="LEUCINE-RICH REPEAT RECEPTOR-LIKE PROTEIN KINASE PXC1"/>
    <property type="match status" value="1"/>
</dbReference>
<reference evidence="2 3" key="1">
    <citation type="journal article" date="2021" name="Nat. Plants">
        <title>The Taxus genome provides insights into paclitaxel biosynthesis.</title>
        <authorList>
            <person name="Xiong X."/>
            <person name="Gou J."/>
            <person name="Liao Q."/>
            <person name="Li Y."/>
            <person name="Zhou Q."/>
            <person name="Bi G."/>
            <person name="Li C."/>
            <person name="Du R."/>
            <person name="Wang X."/>
            <person name="Sun T."/>
            <person name="Guo L."/>
            <person name="Liang H."/>
            <person name="Lu P."/>
            <person name="Wu Y."/>
            <person name="Zhang Z."/>
            <person name="Ro D.K."/>
            <person name="Shang Y."/>
            <person name="Huang S."/>
            <person name="Yan J."/>
        </authorList>
    </citation>
    <scope>NUCLEOTIDE SEQUENCE [LARGE SCALE GENOMIC DNA]</scope>
    <source>
        <strain evidence="2">Ta-2019</strain>
    </source>
</reference>
<dbReference type="GO" id="GO:0005524">
    <property type="term" value="F:ATP binding"/>
    <property type="evidence" value="ECO:0007669"/>
    <property type="project" value="InterPro"/>
</dbReference>
<gene>
    <name evidence="2" type="ORF">KI387_028431</name>
</gene>
<comment type="caution">
    <text evidence="2">The sequence shown here is derived from an EMBL/GenBank/DDBJ whole genome shotgun (WGS) entry which is preliminary data.</text>
</comment>
<keyword evidence="3" id="KW-1185">Reference proteome</keyword>
<dbReference type="OMA" id="ICIRAIK"/>
<name>A0AA38CFC9_TAXCH</name>
<dbReference type="GO" id="GO:0004672">
    <property type="term" value="F:protein kinase activity"/>
    <property type="evidence" value="ECO:0007669"/>
    <property type="project" value="InterPro"/>
</dbReference>
<dbReference type="Gene3D" id="3.30.200.20">
    <property type="entry name" value="Phosphorylase Kinase, domain 1"/>
    <property type="match status" value="1"/>
</dbReference>
<dbReference type="Pfam" id="PF07714">
    <property type="entry name" value="PK_Tyr_Ser-Thr"/>
    <property type="match status" value="1"/>
</dbReference>
<dbReference type="Gene3D" id="1.10.510.10">
    <property type="entry name" value="Transferase(Phosphotransferase) domain 1"/>
    <property type="match status" value="1"/>
</dbReference>
<dbReference type="PANTHER" id="PTHR48007:SF23">
    <property type="entry name" value="PROTEIN KINASE DOMAIN-CONTAINING PROTEIN"/>
    <property type="match status" value="1"/>
</dbReference>